<evidence type="ECO:0000313" key="2">
    <source>
        <dbReference type="Proteomes" id="UP000276133"/>
    </source>
</evidence>
<dbReference type="AlphaFoldDB" id="A0A3M7QMT1"/>
<sequence length="66" mass="7903">MYELKGITKKETIQEILNQGNHIVSDNRAKRMRERKTDNVRQINEVLKYTGEKRRIGLNELLKIDY</sequence>
<protein>
    <submittedName>
        <fullName evidence="1">Uncharacterized protein</fullName>
    </submittedName>
</protein>
<proteinExistence type="predicted"/>
<comment type="caution">
    <text evidence="1">The sequence shown here is derived from an EMBL/GenBank/DDBJ whole genome shotgun (WGS) entry which is preliminary data.</text>
</comment>
<reference evidence="1 2" key="1">
    <citation type="journal article" date="2018" name="Sci. Rep.">
        <title>Genomic signatures of local adaptation to the degree of environmental predictability in rotifers.</title>
        <authorList>
            <person name="Franch-Gras L."/>
            <person name="Hahn C."/>
            <person name="Garcia-Roger E.M."/>
            <person name="Carmona M.J."/>
            <person name="Serra M."/>
            <person name="Gomez A."/>
        </authorList>
    </citation>
    <scope>NUCLEOTIDE SEQUENCE [LARGE SCALE GENOMIC DNA]</scope>
    <source>
        <strain evidence="1">HYR1</strain>
    </source>
</reference>
<dbReference type="EMBL" id="REGN01005649">
    <property type="protein sequence ID" value="RNA12632.1"/>
    <property type="molecule type" value="Genomic_DNA"/>
</dbReference>
<evidence type="ECO:0000313" key="1">
    <source>
        <dbReference type="EMBL" id="RNA12632.1"/>
    </source>
</evidence>
<dbReference type="Proteomes" id="UP000276133">
    <property type="component" value="Unassembled WGS sequence"/>
</dbReference>
<keyword evidence="2" id="KW-1185">Reference proteome</keyword>
<accession>A0A3M7QMT1</accession>
<name>A0A3M7QMT1_BRAPC</name>
<organism evidence="1 2">
    <name type="scientific">Brachionus plicatilis</name>
    <name type="common">Marine rotifer</name>
    <name type="synonym">Brachionus muelleri</name>
    <dbReference type="NCBI Taxonomy" id="10195"/>
    <lineage>
        <taxon>Eukaryota</taxon>
        <taxon>Metazoa</taxon>
        <taxon>Spiralia</taxon>
        <taxon>Gnathifera</taxon>
        <taxon>Rotifera</taxon>
        <taxon>Eurotatoria</taxon>
        <taxon>Monogononta</taxon>
        <taxon>Pseudotrocha</taxon>
        <taxon>Ploima</taxon>
        <taxon>Brachionidae</taxon>
        <taxon>Brachionus</taxon>
    </lineage>
</organism>
<gene>
    <name evidence="1" type="ORF">BpHYR1_049357</name>
</gene>